<dbReference type="Proteomes" id="UP000625682">
    <property type="component" value="Unassembled WGS sequence"/>
</dbReference>
<sequence>MLCTTSYTAARAGDRDQAQAMIREAGKAARKLPQQAPPGRLFPTTSAAVGLFEVGVRWALGDAGAALKAGRALSADQFSTAERKGRMHTDLGCAWWQWGKPEQTAHELLCALRPARLAGRGP</sequence>
<accession>A0A917NL24</accession>
<reference evidence="1" key="1">
    <citation type="journal article" date="2014" name="Int. J. Syst. Evol. Microbiol.">
        <title>Complete genome sequence of Corynebacterium casei LMG S-19264T (=DSM 44701T), isolated from a smear-ripened cheese.</title>
        <authorList>
            <consortium name="US DOE Joint Genome Institute (JGI-PGF)"/>
            <person name="Walter F."/>
            <person name="Albersmeier A."/>
            <person name="Kalinowski J."/>
            <person name="Ruckert C."/>
        </authorList>
    </citation>
    <scope>NUCLEOTIDE SEQUENCE</scope>
    <source>
        <strain evidence="1">CGMCC 4.7272</strain>
    </source>
</reference>
<evidence type="ECO:0000313" key="1">
    <source>
        <dbReference type="EMBL" id="GGJ08827.1"/>
    </source>
</evidence>
<evidence type="ECO:0000313" key="2">
    <source>
        <dbReference type="Proteomes" id="UP000625682"/>
    </source>
</evidence>
<comment type="caution">
    <text evidence="1">The sequence shown here is derived from an EMBL/GenBank/DDBJ whole genome shotgun (WGS) entry which is preliminary data.</text>
</comment>
<dbReference type="AlphaFoldDB" id="A0A917NL24"/>
<organism evidence="1 2">
    <name type="scientific">Streptomyces lacrimifluminis</name>
    <dbReference type="NCBI Taxonomy" id="1500077"/>
    <lineage>
        <taxon>Bacteria</taxon>
        <taxon>Bacillati</taxon>
        <taxon>Actinomycetota</taxon>
        <taxon>Actinomycetes</taxon>
        <taxon>Kitasatosporales</taxon>
        <taxon>Streptomycetaceae</taxon>
        <taxon>Streptomyces</taxon>
    </lineage>
</organism>
<gene>
    <name evidence="1" type="ORF">GCM10012282_01800</name>
</gene>
<name>A0A917NL24_9ACTN</name>
<proteinExistence type="predicted"/>
<dbReference type="EMBL" id="BMMU01000001">
    <property type="protein sequence ID" value="GGJ08827.1"/>
    <property type="molecule type" value="Genomic_DNA"/>
</dbReference>
<reference evidence="1" key="2">
    <citation type="submission" date="2020-09" db="EMBL/GenBank/DDBJ databases">
        <authorList>
            <person name="Sun Q."/>
            <person name="Zhou Y."/>
        </authorList>
    </citation>
    <scope>NUCLEOTIDE SEQUENCE</scope>
    <source>
        <strain evidence="1">CGMCC 4.7272</strain>
    </source>
</reference>
<keyword evidence="2" id="KW-1185">Reference proteome</keyword>
<protein>
    <submittedName>
        <fullName evidence="1">Uncharacterized protein</fullName>
    </submittedName>
</protein>